<evidence type="ECO:0000256" key="2">
    <source>
        <dbReference type="ARBA" id="ARBA00009026"/>
    </source>
</evidence>
<evidence type="ECO:0000256" key="6">
    <source>
        <dbReference type="ARBA" id="ARBA00022691"/>
    </source>
</evidence>
<evidence type="ECO:0000313" key="14">
    <source>
        <dbReference type="Proteomes" id="UP001211065"/>
    </source>
</evidence>
<evidence type="ECO:0000256" key="1">
    <source>
        <dbReference type="ARBA" id="ARBA00001946"/>
    </source>
</evidence>
<comment type="similarity">
    <text evidence="2">Belongs to the methyltransferase superfamily. HEN1 family.</text>
</comment>
<dbReference type="PANTHER" id="PTHR21404">
    <property type="entry name" value="HEN1"/>
    <property type="match status" value="1"/>
</dbReference>
<comment type="caution">
    <text evidence="13">The sequence shown here is derived from an EMBL/GenBank/DDBJ whole genome shotgun (WGS) entry which is preliminary data.</text>
</comment>
<dbReference type="GO" id="GO:0090486">
    <property type="term" value="F:small RNA 2'-O-methyltransferase activity"/>
    <property type="evidence" value="ECO:0007669"/>
    <property type="project" value="UniProtKB-EC"/>
</dbReference>
<accession>A0AAD5U6S3</accession>
<dbReference type="AlphaFoldDB" id="A0AAD5U6S3"/>
<keyword evidence="10" id="KW-0943">RNA-mediated gene silencing</keyword>
<keyword evidence="6" id="KW-0949">S-adenosyl-L-methionine</keyword>
<keyword evidence="8" id="KW-0460">Magnesium</keyword>
<evidence type="ECO:0000256" key="11">
    <source>
        <dbReference type="ARBA" id="ARBA00035025"/>
    </source>
</evidence>
<dbReference type="EC" id="2.1.1.386" evidence="11"/>
<evidence type="ECO:0000256" key="10">
    <source>
        <dbReference type="ARBA" id="ARBA00023158"/>
    </source>
</evidence>
<dbReference type="Proteomes" id="UP001211065">
    <property type="component" value="Unassembled WGS sequence"/>
</dbReference>
<evidence type="ECO:0000256" key="7">
    <source>
        <dbReference type="ARBA" id="ARBA00022723"/>
    </source>
</evidence>
<evidence type="ECO:0000256" key="5">
    <source>
        <dbReference type="ARBA" id="ARBA00022679"/>
    </source>
</evidence>
<dbReference type="GO" id="GO:0005737">
    <property type="term" value="C:cytoplasm"/>
    <property type="evidence" value="ECO:0007669"/>
    <property type="project" value="TreeGrafter"/>
</dbReference>
<gene>
    <name evidence="13" type="primary">HENMT1</name>
    <name evidence="13" type="ORF">HK099_005142</name>
</gene>
<keyword evidence="14" id="KW-1185">Reference proteome</keyword>
<comment type="catalytic activity">
    <reaction evidence="12">
        <text>small RNA 3'-end nucleotide + S-adenosyl-L-methionine = small RNA 3'-end 2'-O-methylnucleotide + S-adenosyl-L-homocysteine + H(+)</text>
        <dbReference type="Rhea" id="RHEA:37887"/>
        <dbReference type="Rhea" id="RHEA-COMP:10415"/>
        <dbReference type="Rhea" id="RHEA-COMP:10416"/>
        <dbReference type="ChEBI" id="CHEBI:15378"/>
        <dbReference type="ChEBI" id="CHEBI:57856"/>
        <dbReference type="ChEBI" id="CHEBI:59789"/>
        <dbReference type="ChEBI" id="CHEBI:74896"/>
        <dbReference type="ChEBI" id="CHEBI:74898"/>
        <dbReference type="EC" id="2.1.1.386"/>
    </reaction>
</comment>
<keyword evidence="5" id="KW-0808">Transferase</keyword>
<evidence type="ECO:0000256" key="3">
    <source>
        <dbReference type="ARBA" id="ARBA00021330"/>
    </source>
</evidence>
<organism evidence="13 14">
    <name type="scientific">Clydaea vesicula</name>
    <dbReference type="NCBI Taxonomy" id="447962"/>
    <lineage>
        <taxon>Eukaryota</taxon>
        <taxon>Fungi</taxon>
        <taxon>Fungi incertae sedis</taxon>
        <taxon>Chytridiomycota</taxon>
        <taxon>Chytridiomycota incertae sedis</taxon>
        <taxon>Chytridiomycetes</taxon>
        <taxon>Lobulomycetales</taxon>
        <taxon>Lobulomycetaceae</taxon>
        <taxon>Clydaea</taxon>
    </lineage>
</organism>
<dbReference type="GO" id="GO:0001510">
    <property type="term" value="P:RNA methylation"/>
    <property type="evidence" value="ECO:0007669"/>
    <property type="project" value="InterPro"/>
</dbReference>
<evidence type="ECO:0000256" key="4">
    <source>
        <dbReference type="ARBA" id="ARBA00022603"/>
    </source>
</evidence>
<dbReference type="PANTHER" id="PTHR21404:SF3">
    <property type="entry name" value="SMALL RNA 2'-O-METHYLTRANSFERASE"/>
    <property type="match status" value="1"/>
</dbReference>
<evidence type="ECO:0000313" key="13">
    <source>
        <dbReference type="EMBL" id="KAJ3226311.1"/>
    </source>
</evidence>
<protein>
    <recommendedName>
        <fullName evidence="3">Small RNA 2'-O-methyltransferase</fullName>
        <ecNumber evidence="11">2.1.1.386</ecNumber>
    </recommendedName>
</protein>
<evidence type="ECO:0000256" key="12">
    <source>
        <dbReference type="ARBA" id="ARBA00048418"/>
    </source>
</evidence>
<dbReference type="GO" id="GO:0046872">
    <property type="term" value="F:metal ion binding"/>
    <property type="evidence" value="ECO:0007669"/>
    <property type="project" value="UniProtKB-KW"/>
</dbReference>
<evidence type="ECO:0000256" key="8">
    <source>
        <dbReference type="ARBA" id="ARBA00022842"/>
    </source>
</evidence>
<dbReference type="Gene3D" id="3.40.50.150">
    <property type="entry name" value="Vaccinia Virus protein VP39"/>
    <property type="match status" value="1"/>
</dbReference>
<dbReference type="InterPro" id="IPR026610">
    <property type="entry name" value="Hen1"/>
</dbReference>
<dbReference type="InterPro" id="IPR029063">
    <property type="entry name" value="SAM-dependent_MTases_sf"/>
</dbReference>
<reference evidence="13" key="1">
    <citation type="submission" date="2020-05" db="EMBL/GenBank/DDBJ databases">
        <title>Phylogenomic resolution of chytrid fungi.</title>
        <authorList>
            <person name="Stajich J.E."/>
            <person name="Amses K."/>
            <person name="Simmons R."/>
            <person name="Seto K."/>
            <person name="Myers J."/>
            <person name="Bonds A."/>
            <person name="Quandt C.A."/>
            <person name="Barry K."/>
            <person name="Liu P."/>
            <person name="Grigoriev I."/>
            <person name="Longcore J.E."/>
            <person name="James T.Y."/>
        </authorList>
    </citation>
    <scope>NUCLEOTIDE SEQUENCE</scope>
    <source>
        <strain evidence="13">JEL0476</strain>
    </source>
</reference>
<keyword evidence="4" id="KW-0489">Methyltransferase</keyword>
<dbReference type="GO" id="GO:0003723">
    <property type="term" value="F:RNA binding"/>
    <property type="evidence" value="ECO:0007669"/>
    <property type="project" value="UniProtKB-KW"/>
</dbReference>
<dbReference type="GO" id="GO:0005634">
    <property type="term" value="C:nucleus"/>
    <property type="evidence" value="ECO:0007669"/>
    <property type="project" value="TreeGrafter"/>
</dbReference>
<keyword evidence="7" id="KW-0479">Metal-binding</keyword>
<evidence type="ECO:0000256" key="9">
    <source>
        <dbReference type="ARBA" id="ARBA00022884"/>
    </source>
</evidence>
<comment type="cofactor">
    <cofactor evidence="1">
        <name>Mg(2+)</name>
        <dbReference type="ChEBI" id="CHEBI:18420"/>
    </cofactor>
</comment>
<dbReference type="EMBL" id="JADGJW010000039">
    <property type="protein sequence ID" value="KAJ3226311.1"/>
    <property type="molecule type" value="Genomic_DNA"/>
</dbReference>
<sequence length="439" mass="50987">MTTKQLFDPPLWMQRRTLALLILKDFNIKTVIDAGCGEVLSIFILIYEIAQGAMLEVLKNGFFDKIAGFDIGIEGVEMDLTFCILDDGCIELAKLASQPNEYDLRFLRESKATVDIYKGSVSEIDERLVNYDGIVSLEVIEHLCPNELLLFPKVTLGAYNPKVMIVSTPNAEFNVHFPNLKYGSKESQFRHYDHKFEWTRLEFNEWANEQALTYGYQVCFSGVGLLKSDDDFGYCTQFGIFLRNDLVGLEYKKNNITIPSSSNPYELSETIHLPFYEVCEAQDDYLFKELEEQFYYLSFEGKSVTEIDNFSANDAMDTTNGNVVVTRMCVQLERIWTKLRVRQLFKSSENLVSFLSKKSNNFEVLEDLSRSDLAVLKKEGFFLMRKEKDCMRTLNEKVWLHYLEKERESDFYIKACFTIEEKCIEDNEIEEEKAFDYFA</sequence>
<dbReference type="GO" id="GO:0030422">
    <property type="term" value="P:siRNA processing"/>
    <property type="evidence" value="ECO:0007669"/>
    <property type="project" value="TreeGrafter"/>
</dbReference>
<keyword evidence="9" id="KW-0694">RNA-binding</keyword>
<proteinExistence type="inferred from homology"/>
<name>A0AAD5U6S3_9FUNG</name>